<feature type="non-terminal residue" evidence="4">
    <location>
        <position position="639"/>
    </location>
</feature>
<evidence type="ECO:0000313" key="5">
    <source>
        <dbReference type="EMBL" id="KAE9162086.1"/>
    </source>
</evidence>
<dbReference type="EMBL" id="QXFW01006104">
    <property type="protein sequence ID" value="KAE8960113.1"/>
    <property type="molecule type" value="Genomic_DNA"/>
</dbReference>
<dbReference type="EMBL" id="QXFX01006021">
    <property type="protein sequence ID" value="KAE9059410.1"/>
    <property type="molecule type" value="Genomic_DNA"/>
</dbReference>
<evidence type="ECO:0000313" key="1">
    <source>
        <dbReference type="EMBL" id="KAE8918543.1"/>
    </source>
</evidence>
<dbReference type="Proteomes" id="UP000433483">
    <property type="component" value="Unassembled WGS sequence"/>
</dbReference>
<dbReference type="Proteomes" id="UP000441208">
    <property type="component" value="Unassembled WGS sequence"/>
</dbReference>
<proteinExistence type="predicted"/>
<evidence type="ECO:0000313" key="7">
    <source>
        <dbReference type="Proteomes" id="UP000433483"/>
    </source>
</evidence>
<evidence type="ECO:0000313" key="3">
    <source>
        <dbReference type="EMBL" id="KAE9059410.1"/>
    </source>
</evidence>
<reference evidence="6 7" key="1">
    <citation type="submission" date="2018-08" db="EMBL/GenBank/DDBJ databases">
        <title>Genomic investigation of the strawberry pathogen Phytophthora fragariae indicates pathogenicity is determined by transcriptional variation in three key races.</title>
        <authorList>
            <person name="Adams T.M."/>
            <person name="Armitage A.D."/>
            <person name="Sobczyk M.K."/>
            <person name="Bates H.J."/>
            <person name="Dunwell J.M."/>
            <person name="Nellist C.F."/>
            <person name="Harrison R.J."/>
        </authorList>
    </citation>
    <scope>NUCLEOTIDE SEQUENCE [LARGE SCALE GENOMIC DNA]</scope>
    <source>
        <strain evidence="5 7">NOV-27</strain>
        <strain evidence="4 8">NOV-71</strain>
        <strain evidence="1 6">NOV-9</strain>
        <strain evidence="3 10">ONT-3</strain>
        <strain evidence="2 9">SCRP245</strain>
    </source>
</reference>
<evidence type="ECO:0000313" key="6">
    <source>
        <dbReference type="Proteomes" id="UP000429523"/>
    </source>
</evidence>
<dbReference type="Proteomes" id="UP000429523">
    <property type="component" value="Unassembled WGS sequence"/>
</dbReference>
<dbReference type="OrthoDB" id="64243at2759"/>
<dbReference type="EMBL" id="QXGF01005587">
    <property type="protein sequence ID" value="KAE8918543.1"/>
    <property type="molecule type" value="Genomic_DNA"/>
</dbReference>
<evidence type="ECO:0000313" key="4">
    <source>
        <dbReference type="EMBL" id="KAE9060329.1"/>
    </source>
</evidence>
<sequence>MCVLISLESLSTAIVIIRGQVSRDLPLNTFTADLITGYVGATTIKESPLVQQVLDGSTSPRNYSVYLETPSAQSHTGCSNVASFNRGIYSNDFLRFIFSRLQAYASYNLSYVADLELVVPVVDCTFGLLVFGDPTGARVYYLVREKEDPEQVLLLSTSLSSQDYEVAQQFQRGAATVLLVAAINDTQAPTLERHIAVALNYPYVAEPEFAYSELEGVDGDNYWLLKTFTNQHNLDPAKTVRLARQFGRYKSDPTAQSNIETSHLDLPSDAASELREWRWHTRAVLHDSWAWTHSIHGFFALTDIFNLSVLAFVTYRRLRMGHFWVGDAFATISNTLLYRGVLVVICSNLNGYWTITKMCISIGDSITDQHVIYYRPELVHADFLSVYLSLATVLSYLARERVDPLVAYLTFEFGWTYRLYLAQLFPDLAKHIADFAMADLLLGLRSVSPGMASLSPLQLMTAYELESDRKPVVFSAVASICSPIVFMLAYIAGRKSTRYSSAPVVEAGDQAAMSERRRSSAYRKDLQQSGLTSFEVASGAALTNRFGVISSYDNYAAHDNQLIATIDAVYCNGFLVVNGKFLIGAQDLLPLIIMKLTRVRFTNIFVHEIEKNAVKATSMLVYPTTIAWNDLLHLDVTAL</sequence>
<evidence type="ECO:0000313" key="2">
    <source>
        <dbReference type="EMBL" id="KAE8960113.1"/>
    </source>
</evidence>
<evidence type="ECO:0000313" key="8">
    <source>
        <dbReference type="Proteomes" id="UP000441208"/>
    </source>
</evidence>
<dbReference type="Proteomes" id="UP000460718">
    <property type="component" value="Unassembled WGS sequence"/>
</dbReference>
<organism evidence="4 8">
    <name type="scientific">Phytophthora fragariae</name>
    <dbReference type="NCBI Taxonomy" id="53985"/>
    <lineage>
        <taxon>Eukaryota</taxon>
        <taxon>Sar</taxon>
        <taxon>Stramenopiles</taxon>
        <taxon>Oomycota</taxon>
        <taxon>Peronosporomycetes</taxon>
        <taxon>Peronosporales</taxon>
        <taxon>Peronosporaceae</taxon>
        <taxon>Phytophthora</taxon>
    </lineage>
</organism>
<keyword evidence="7" id="KW-1185">Reference proteome</keyword>
<dbReference type="EMBL" id="QXFZ01005680">
    <property type="protein sequence ID" value="KAE9060329.1"/>
    <property type="molecule type" value="Genomic_DNA"/>
</dbReference>
<evidence type="ECO:0000313" key="10">
    <source>
        <dbReference type="Proteomes" id="UP000488956"/>
    </source>
</evidence>
<accession>A0A6A3PSJ1</accession>
<dbReference type="Proteomes" id="UP000488956">
    <property type="component" value="Unassembled WGS sequence"/>
</dbReference>
<gene>
    <name evidence="5" type="ORF">PF005_g30994</name>
    <name evidence="4" type="ORF">PF007_g30651</name>
    <name evidence="1" type="ORF">PF009_g31144</name>
    <name evidence="3" type="ORF">PF010_g30630</name>
    <name evidence="2" type="ORF">PF011_g30205</name>
</gene>
<evidence type="ECO:0000313" key="9">
    <source>
        <dbReference type="Proteomes" id="UP000460718"/>
    </source>
</evidence>
<protein>
    <submittedName>
        <fullName evidence="4">Uncharacterized protein</fullName>
    </submittedName>
</protein>
<dbReference type="EMBL" id="QXGB01005848">
    <property type="protein sequence ID" value="KAE9162086.1"/>
    <property type="molecule type" value="Genomic_DNA"/>
</dbReference>
<dbReference type="AlphaFoldDB" id="A0A6A3PSJ1"/>
<comment type="caution">
    <text evidence="4">The sequence shown here is derived from an EMBL/GenBank/DDBJ whole genome shotgun (WGS) entry which is preliminary data.</text>
</comment>
<name>A0A6A3PSJ1_9STRA</name>